<dbReference type="KEGG" id="pec:W5S_0388"/>
<sequence>MLENEKKIIITQDEISALKKLIMYTKFSCSDVESLQFAGSTAINSLFDKIIEADYLGKYEKEFYSQRNIANENFLKEKMEGYKNKSINKLSDELLREAFKECVYPFPSE</sequence>
<evidence type="ECO:0000313" key="3">
    <source>
        <dbReference type="Proteomes" id="UP000008044"/>
    </source>
</evidence>
<gene>
    <name evidence="1" type="ordered locus">W5S_0388</name>
    <name evidence="2" type="ORF">F6Q06_14925</name>
</gene>
<dbReference type="EMBL" id="CP003415">
    <property type="protein sequence ID" value="AFI88515.1"/>
    <property type="molecule type" value="Genomic_DNA"/>
</dbReference>
<dbReference type="Proteomes" id="UP001194579">
    <property type="component" value="Unassembled WGS sequence"/>
</dbReference>
<dbReference type="eggNOG" id="ENOG5031HRK">
    <property type="taxonomic scope" value="Bacteria"/>
</dbReference>
<reference evidence="1" key="2">
    <citation type="submission" date="2012-03" db="EMBL/GenBank/DDBJ databases">
        <authorList>
            <person name="Koskinen P."/>
            <person name="Laine P."/>
            <person name="Niemi O."/>
            <person name="Nykyri J."/>
            <person name="Harjunpaa H."/>
            <person name="Auvinen P."/>
            <person name="Paulin L."/>
            <person name="Pirhonen M."/>
            <person name="Palva T."/>
            <person name="Holm L."/>
        </authorList>
    </citation>
    <scope>NUCLEOTIDE SEQUENCE</scope>
    <source>
        <strain evidence="1">SCC3193</strain>
    </source>
</reference>
<proteinExistence type="predicted"/>
<name>A0A0H3I3W1_PECPM</name>
<accession>A0A0H3I3W1</accession>
<evidence type="ECO:0000313" key="4">
    <source>
        <dbReference type="Proteomes" id="UP001194579"/>
    </source>
</evidence>
<dbReference type="HOGENOM" id="CLU_176263_0_0_6"/>
<keyword evidence="4" id="KW-1185">Reference proteome</keyword>
<reference evidence="2" key="4">
    <citation type="submission" date="2024-05" db="EMBL/GenBank/DDBJ databases">
        <title>Identification of Pectobacterium versatile causing blackleg of potato from New York State with a whole genome sequencing approach.</title>
        <authorList>
            <person name="Ma X."/>
            <person name="Swingle B."/>
        </authorList>
    </citation>
    <scope>NUCLEOTIDE SEQUENCE</scope>
    <source>
        <strain evidence="2">NY1588A</strain>
    </source>
</reference>
<reference evidence="1 3" key="1">
    <citation type="journal article" date="2012" name="J. Bacteriol.">
        <title>Genome sequence of Pectobacterium sp. strain SCC3193.</title>
        <authorList>
            <person name="Koskinen J.P."/>
            <person name="Laine P."/>
            <person name="Niemi O."/>
            <person name="Nykyri J."/>
            <person name="Harjunpaa H."/>
            <person name="Auvinen P."/>
            <person name="Paulin L."/>
            <person name="Pirhonen M."/>
            <person name="Palva T."/>
            <person name="Holm L."/>
        </authorList>
    </citation>
    <scope>NUCLEOTIDE SEQUENCE [LARGE SCALE GENOMIC DNA]</scope>
    <source>
        <strain evidence="1 3">SCC3193</strain>
    </source>
</reference>
<protein>
    <submittedName>
        <fullName evidence="1">Uncharacterized protein</fullName>
    </submittedName>
</protein>
<dbReference type="AlphaFoldDB" id="A0A0H3I3W1"/>
<dbReference type="EMBL" id="WABS01000030">
    <property type="protein sequence ID" value="MBI0555767.1"/>
    <property type="molecule type" value="Genomic_DNA"/>
</dbReference>
<organism evidence="1 3">
    <name type="scientific">Pectobacterium parmentieri</name>
    <dbReference type="NCBI Taxonomy" id="1905730"/>
    <lineage>
        <taxon>Bacteria</taxon>
        <taxon>Pseudomonadati</taxon>
        <taxon>Pseudomonadota</taxon>
        <taxon>Gammaproteobacteria</taxon>
        <taxon>Enterobacterales</taxon>
        <taxon>Pectobacteriaceae</taxon>
        <taxon>Pectobacterium</taxon>
    </lineage>
</organism>
<dbReference type="PATRIC" id="fig|1166016.3.peg.385"/>
<dbReference type="Proteomes" id="UP000008044">
    <property type="component" value="Chromosome"/>
</dbReference>
<reference evidence="4" key="3">
    <citation type="submission" date="2023-07" db="EMBL/GenBank/DDBJ databases">
        <title>Identification of Pectobacterium versatile causing blackleg of potato from New York State with a whole genome sequencing approach.</title>
        <authorList>
            <person name="Ma X."/>
            <person name="Swingle B."/>
        </authorList>
    </citation>
    <scope>NUCLEOTIDE SEQUENCE [LARGE SCALE GENOMIC DNA]</scope>
    <source>
        <strain evidence="4">NY1588A</strain>
    </source>
</reference>
<evidence type="ECO:0000313" key="2">
    <source>
        <dbReference type="EMBL" id="MBI0555767.1"/>
    </source>
</evidence>
<dbReference type="RefSeq" id="WP_014698563.1">
    <property type="nucleotide sequence ID" value="NC_017845.1"/>
</dbReference>
<evidence type="ECO:0000313" key="1">
    <source>
        <dbReference type="EMBL" id="AFI88515.1"/>
    </source>
</evidence>